<dbReference type="EMBL" id="JTJZ01000022">
    <property type="protein sequence ID" value="KHS51165.1"/>
    <property type="molecule type" value="Genomic_DNA"/>
</dbReference>
<proteinExistence type="predicted"/>
<feature type="compositionally biased region" description="Polar residues" evidence="1">
    <location>
        <begin position="91"/>
        <end position="106"/>
    </location>
</feature>
<dbReference type="STRING" id="1703.BLSMQ_3665"/>
<name>A0A0B9APE3_BRELN</name>
<feature type="region of interest" description="Disordered" evidence="1">
    <location>
        <begin position="1"/>
        <end position="132"/>
    </location>
</feature>
<organism evidence="2 3">
    <name type="scientific">Brevibacterium linens</name>
    <dbReference type="NCBI Taxonomy" id="1703"/>
    <lineage>
        <taxon>Bacteria</taxon>
        <taxon>Bacillati</taxon>
        <taxon>Actinomycetota</taxon>
        <taxon>Actinomycetes</taxon>
        <taxon>Micrococcales</taxon>
        <taxon>Brevibacteriaceae</taxon>
        <taxon>Brevibacterium</taxon>
    </lineage>
</organism>
<feature type="compositionally biased region" description="Low complexity" evidence="1">
    <location>
        <begin position="65"/>
        <end position="86"/>
    </location>
</feature>
<keyword evidence="3" id="KW-1185">Reference proteome</keyword>
<protein>
    <submittedName>
        <fullName evidence="2">Uncharacterized protein</fullName>
    </submittedName>
</protein>
<evidence type="ECO:0000256" key="1">
    <source>
        <dbReference type="SAM" id="MobiDB-lite"/>
    </source>
</evidence>
<evidence type="ECO:0000313" key="2">
    <source>
        <dbReference type="EMBL" id="KHS51165.1"/>
    </source>
</evidence>
<comment type="caution">
    <text evidence="2">The sequence shown here is derived from an EMBL/GenBank/DDBJ whole genome shotgun (WGS) entry which is preliminary data.</text>
</comment>
<feature type="compositionally biased region" description="Basic and acidic residues" evidence="1">
    <location>
        <begin position="1"/>
        <end position="23"/>
    </location>
</feature>
<dbReference type="Proteomes" id="UP000031488">
    <property type="component" value="Unassembled WGS sequence"/>
</dbReference>
<dbReference type="PATRIC" id="fig|1703.6.peg.3194"/>
<accession>A0A0B9APE3</accession>
<gene>
    <name evidence="2" type="ORF">AE0388_3237</name>
</gene>
<dbReference type="AlphaFoldDB" id="A0A0B9APE3"/>
<evidence type="ECO:0000313" key="3">
    <source>
        <dbReference type="Proteomes" id="UP000031488"/>
    </source>
</evidence>
<sequence length="444" mass="47971">MITRRELRLQREAAERAAREQADAARYQVPDAPAPGAPAARTPVPDAEATGVQFPAVQASGVSNATGAGSSAPPAVAAPGAPTLVPDGRTPANQGSGVPTSETQAASRRRTGMPSTGRPGYGGDTSTPKDTATSADLRGFHLILLDDAVEVSDVLALIHNKLPDLRPVLDEHGQMRLSRHSRLSSGVALDPADAAALEVPEWVQHAVVIDCPRDRQPTPPPDWFADADGLHEAFPNGMPDREEERMLSLMLSVASRLHTGVRLADEPDLPTRVIIPDPEAKVDLYIYSSYWMEPPVALDFVRRHAPHAFQQALPTPDEDVLAQASIDDPLFDPSAPVILDGYALLVPLGEIDESAGSLEIRVMEAEWVPPIIAAHTDAPQIEYHVHWMDTESKRYQPNQRRRFRRMRSQVAQLTDAIGAELLVGSAGIGLDENGFLVTSRQLRA</sequence>
<dbReference type="RefSeq" id="WP_235355295.1">
    <property type="nucleotide sequence ID" value="NZ_JTJZ01000022.1"/>
</dbReference>
<reference evidence="2 3" key="1">
    <citation type="submission" date="2014-11" db="EMBL/GenBank/DDBJ databases">
        <title>Draft Genome Sequence of Brevibacterium linens AE038-8.</title>
        <authorList>
            <person name="Maizel D."/>
            <person name="Utturkar S.M."/>
            <person name="Brown S.D."/>
            <person name="Ferrero M."/>
            <person name="Rosen B.P."/>
        </authorList>
    </citation>
    <scope>NUCLEOTIDE SEQUENCE [LARGE SCALE GENOMIC DNA]</scope>
    <source>
        <strain evidence="2 3">AE038-8</strain>
    </source>
</reference>